<protein>
    <submittedName>
        <fullName evidence="7">O-acyltransferase</fullName>
    </submittedName>
</protein>
<feature type="transmembrane region" description="Helical" evidence="6">
    <location>
        <begin position="460"/>
        <end position="483"/>
    </location>
</feature>
<dbReference type="EMBL" id="BTGC01000001">
    <property type="protein sequence ID" value="GMM49290.1"/>
    <property type="molecule type" value="Genomic_DNA"/>
</dbReference>
<feature type="transmembrane region" description="Helical" evidence="6">
    <location>
        <begin position="330"/>
        <end position="349"/>
    </location>
</feature>
<sequence>MNLLEVAGDLFKVETLDERFLPDKPPSPEPKKPLAQRLELVFRVLVDSLFVFAMFRIAMSAADPQVNSKYFDYKILLSPGWMGPEVDNTDSQYAGFRSNLGVLLIIMTLHCLFRVLLRFNKGQKRSYYDFVTSLHVFGLHGTGGFKIFIIVVLNYYIGKWFRNRTASWIFLMTILFANEFTEGFYTTDAFEFGSLLPHWHVFFKCTLLRMLSFNVDRLEADQAQTELEPKPIPNREEYRRTGTPRPLEEYNFINYVGYCLYLPLYIGGPIITFNDFRSQISTPTTGTSVKRVIMYAIRFVFCFLVLEFILHNIPAPAMIKARAWVGLSPAQISMISFFGLIIIWLKLLIPWRMFRLWALVDRIDPPENMVRCVSNNYSTSSFWRSWHRSFNKWAIRYIYLPLGGAKHSIRNAAIVFFFVALWHDMQLNLFVWGFLSVIFVLPEAICKFMFPNKIYNKYWWWKYVCGVGGVLNIWAMLLANLVGFAIGVDGAKMVMKDLAETSAGLWFVILSSIVLFEGTQCMFDFRARELRRGIDMKC</sequence>
<evidence type="ECO:0000256" key="1">
    <source>
        <dbReference type="ARBA" id="ARBA00004141"/>
    </source>
</evidence>
<feature type="transmembrane region" description="Helical" evidence="6">
    <location>
        <begin position="40"/>
        <end position="59"/>
    </location>
</feature>
<evidence type="ECO:0000256" key="5">
    <source>
        <dbReference type="ARBA" id="ARBA00023136"/>
    </source>
</evidence>
<dbReference type="AlphaFoldDB" id="A0AAV5RD91"/>
<keyword evidence="8" id="KW-1185">Reference proteome</keyword>
<feature type="transmembrane region" description="Helical" evidence="6">
    <location>
        <begin position="252"/>
        <end position="271"/>
    </location>
</feature>
<organism evidence="7 8">
    <name type="scientific">Starmerella bacillaris</name>
    <name type="common">Yeast</name>
    <name type="synonym">Candida zemplinina</name>
    <dbReference type="NCBI Taxonomy" id="1247836"/>
    <lineage>
        <taxon>Eukaryota</taxon>
        <taxon>Fungi</taxon>
        <taxon>Dikarya</taxon>
        <taxon>Ascomycota</taxon>
        <taxon>Saccharomycotina</taxon>
        <taxon>Dipodascomycetes</taxon>
        <taxon>Dipodascales</taxon>
        <taxon>Trichomonascaceae</taxon>
        <taxon>Starmerella</taxon>
    </lineage>
</organism>
<evidence type="ECO:0000313" key="8">
    <source>
        <dbReference type="Proteomes" id="UP001362899"/>
    </source>
</evidence>
<evidence type="ECO:0000313" key="7">
    <source>
        <dbReference type="EMBL" id="GMM49290.1"/>
    </source>
</evidence>
<name>A0AAV5RD91_STABA</name>
<feature type="transmembrane region" description="Helical" evidence="6">
    <location>
        <begin position="100"/>
        <end position="117"/>
    </location>
</feature>
<proteinExistence type="inferred from homology"/>
<dbReference type="PANTHER" id="PTHR13285">
    <property type="entry name" value="ACYLTRANSFERASE"/>
    <property type="match status" value="1"/>
</dbReference>
<evidence type="ECO:0000256" key="2">
    <source>
        <dbReference type="ARBA" id="ARBA00010323"/>
    </source>
</evidence>
<gene>
    <name evidence="7" type="ORF">DASB73_002480</name>
</gene>
<accession>A0AAV5RD91</accession>
<dbReference type="GO" id="GO:0006506">
    <property type="term" value="P:GPI anchor biosynthetic process"/>
    <property type="evidence" value="ECO:0007669"/>
    <property type="project" value="TreeGrafter"/>
</dbReference>
<dbReference type="GO" id="GO:0005783">
    <property type="term" value="C:endoplasmic reticulum"/>
    <property type="evidence" value="ECO:0007669"/>
    <property type="project" value="TreeGrafter"/>
</dbReference>
<comment type="subcellular location">
    <subcellularLocation>
        <location evidence="1">Membrane</location>
        <topology evidence="1">Multi-pass membrane protein</topology>
    </subcellularLocation>
</comment>
<dbReference type="Proteomes" id="UP001362899">
    <property type="component" value="Unassembled WGS sequence"/>
</dbReference>
<feature type="transmembrane region" description="Helical" evidence="6">
    <location>
        <begin position="137"/>
        <end position="156"/>
    </location>
</feature>
<dbReference type="GO" id="GO:0008374">
    <property type="term" value="F:O-acyltransferase activity"/>
    <property type="evidence" value="ECO:0007669"/>
    <property type="project" value="TreeGrafter"/>
</dbReference>
<keyword evidence="4 6" id="KW-1133">Transmembrane helix</keyword>
<dbReference type="Pfam" id="PF03062">
    <property type="entry name" value="MBOAT"/>
    <property type="match status" value="1"/>
</dbReference>
<comment type="similarity">
    <text evidence="2">Belongs to the membrane-bound acyltransferase family.</text>
</comment>
<comment type="caution">
    <text evidence="7">The sequence shown here is derived from an EMBL/GenBank/DDBJ whole genome shotgun (WGS) entry which is preliminary data.</text>
</comment>
<feature type="transmembrane region" description="Helical" evidence="6">
    <location>
        <begin position="429"/>
        <end position="448"/>
    </location>
</feature>
<reference evidence="7 8" key="1">
    <citation type="journal article" date="2023" name="Elife">
        <title>Identification of key yeast species and microbe-microbe interactions impacting larval growth of Drosophila in the wild.</title>
        <authorList>
            <person name="Mure A."/>
            <person name="Sugiura Y."/>
            <person name="Maeda R."/>
            <person name="Honda K."/>
            <person name="Sakurai N."/>
            <person name="Takahashi Y."/>
            <person name="Watada M."/>
            <person name="Katoh T."/>
            <person name="Gotoh A."/>
            <person name="Gotoh Y."/>
            <person name="Taniguchi I."/>
            <person name="Nakamura K."/>
            <person name="Hayashi T."/>
            <person name="Katayama T."/>
            <person name="Uemura T."/>
            <person name="Hattori Y."/>
        </authorList>
    </citation>
    <scope>NUCLEOTIDE SEQUENCE [LARGE SCALE GENOMIC DNA]</scope>
    <source>
        <strain evidence="7 8">SB-73</strain>
    </source>
</reference>
<dbReference type="InterPro" id="IPR004299">
    <property type="entry name" value="MBOAT_fam"/>
</dbReference>
<dbReference type="PANTHER" id="PTHR13285:SF18">
    <property type="entry name" value="PROTEIN-CYSTEINE N-PALMITOYLTRANSFERASE RASP"/>
    <property type="match status" value="1"/>
</dbReference>
<dbReference type="GO" id="GO:0016020">
    <property type="term" value="C:membrane"/>
    <property type="evidence" value="ECO:0007669"/>
    <property type="project" value="UniProtKB-SubCell"/>
</dbReference>
<evidence type="ECO:0000256" key="4">
    <source>
        <dbReference type="ARBA" id="ARBA00022989"/>
    </source>
</evidence>
<feature type="transmembrane region" description="Helical" evidence="6">
    <location>
        <begin position="292"/>
        <end position="310"/>
    </location>
</feature>
<feature type="transmembrane region" description="Helical" evidence="6">
    <location>
        <begin position="397"/>
        <end position="423"/>
    </location>
</feature>
<evidence type="ECO:0000256" key="6">
    <source>
        <dbReference type="SAM" id="Phobius"/>
    </source>
</evidence>
<feature type="transmembrane region" description="Helical" evidence="6">
    <location>
        <begin position="503"/>
        <end position="523"/>
    </location>
</feature>
<keyword evidence="3 6" id="KW-0812">Transmembrane</keyword>
<evidence type="ECO:0000256" key="3">
    <source>
        <dbReference type="ARBA" id="ARBA00022692"/>
    </source>
</evidence>
<dbReference type="InterPro" id="IPR051085">
    <property type="entry name" value="MB_O-acyltransferase"/>
</dbReference>
<keyword evidence="5 6" id="KW-0472">Membrane</keyword>